<proteinExistence type="predicted"/>
<gene>
    <name evidence="1" type="ORF">Sangu_2580100</name>
</gene>
<dbReference type="AlphaFoldDB" id="A0AAW2J6V1"/>
<name>A0AAW2J6V1_9LAMI</name>
<reference evidence="1" key="1">
    <citation type="submission" date="2020-06" db="EMBL/GenBank/DDBJ databases">
        <authorList>
            <person name="Li T."/>
            <person name="Hu X."/>
            <person name="Zhang T."/>
            <person name="Song X."/>
            <person name="Zhang H."/>
            <person name="Dai N."/>
            <person name="Sheng W."/>
            <person name="Hou X."/>
            <person name="Wei L."/>
        </authorList>
    </citation>
    <scope>NUCLEOTIDE SEQUENCE</scope>
    <source>
        <strain evidence="1">G01</strain>
        <tissue evidence="1">Leaf</tissue>
    </source>
</reference>
<organism evidence="1">
    <name type="scientific">Sesamum angustifolium</name>
    <dbReference type="NCBI Taxonomy" id="2727405"/>
    <lineage>
        <taxon>Eukaryota</taxon>
        <taxon>Viridiplantae</taxon>
        <taxon>Streptophyta</taxon>
        <taxon>Embryophyta</taxon>
        <taxon>Tracheophyta</taxon>
        <taxon>Spermatophyta</taxon>
        <taxon>Magnoliopsida</taxon>
        <taxon>eudicotyledons</taxon>
        <taxon>Gunneridae</taxon>
        <taxon>Pentapetalae</taxon>
        <taxon>asterids</taxon>
        <taxon>lamiids</taxon>
        <taxon>Lamiales</taxon>
        <taxon>Pedaliaceae</taxon>
        <taxon>Sesamum</taxon>
    </lineage>
</organism>
<comment type="caution">
    <text evidence="1">The sequence shown here is derived from an EMBL/GenBank/DDBJ whole genome shotgun (WGS) entry which is preliminary data.</text>
</comment>
<sequence length="106" mass="11888">MENSKRGFLPMRRVVKLSKNQSPKINEELRKMFDIPYASAIGTIQYVVQYTSGGELILEGYSDAKFQSYEDDAKSQSGFVFKLNGGVVAWKNSKHDTIADSTTEAE</sequence>
<evidence type="ECO:0000313" key="1">
    <source>
        <dbReference type="EMBL" id="KAL0290300.1"/>
    </source>
</evidence>
<dbReference type="EMBL" id="JACGWK010001362">
    <property type="protein sequence ID" value="KAL0290300.1"/>
    <property type="molecule type" value="Genomic_DNA"/>
</dbReference>
<reference evidence="1" key="2">
    <citation type="journal article" date="2024" name="Plant">
        <title>Genomic evolution and insights into agronomic trait innovations of Sesamum species.</title>
        <authorList>
            <person name="Miao H."/>
            <person name="Wang L."/>
            <person name="Qu L."/>
            <person name="Liu H."/>
            <person name="Sun Y."/>
            <person name="Le M."/>
            <person name="Wang Q."/>
            <person name="Wei S."/>
            <person name="Zheng Y."/>
            <person name="Lin W."/>
            <person name="Duan Y."/>
            <person name="Cao H."/>
            <person name="Xiong S."/>
            <person name="Wang X."/>
            <person name="Wei L."/>
            <person name="Li C."/>
            <person name="Ma Q."/>
            <person name="Ju M."/>
            <person name="Zhao R."/>
            <person name="Li G."/>
            <person name="Mu C."/>
            <person name="Tian Q."/>
            <person name="Mei H."/>
            <person name="Zhang T."/>
            <person name="Gao T."/>
            <person name="Zhang H."/>
        </authorList>
    </citation>
    <scope>NUCLEOTIDE SEQUENCE</scope>
    <source>
        <strain evidence="1">G01</strain>
    </source>
</reference>
<accession>A0AAW2J6V1</accession>
<protein>
    <submittedName>
        <fullName evidence="1">Uncharacterized protein</fullName>
    </submittedName>
</protein>